<feature type="domain" description="Gingipain" evidence="3">
    <location>
        <begin position="620"/>
        <end position="970"/>
    </location>
</feature>
<keyword evidence="1" id="KW-0732">Signal</keyword>
<dbReference type="SUPFAM" id="SSF52129">
    <property type="entry name" value="Caspase-like"/>
    <property type="match status" value="1"/>
</dbReference>
<evidence type="ECO:0000256" key="2">
    <source>
        <dbReference type="SAM" id="Phobius"/>
    </source>
</evidence>
<name>A0A2C9CCD1_KUEST</name>
<dbReference type="Gene3D" id="3.40.50.10390">
    <property type="entry name" value="Gingipain r, domain 1"/>
    <property type="match status" value="1"/>
</dbReference>
<evidence type="ECO:0000313" key="5">
    <source>
        <dbReference type="EMBL" id="SOH03366.1"/>
    </source>
</evidence>
<keyword evidence="2" id="KW-0812">Transmembrane</keyword>
<dbReference type="InterPro" id="IPR013783">
    <property type="entry name" value="Ig-like_fold"/>
</dbReference>
<keyword evidence="6" id="KW-1185">Reference proteome</keyword>
<evidence type="ECO:0000259" key="4">
    <source>
        <dbReference type="Pfam" id="PF08126"/>
    </source>
</evidence>
<dbReference type="OrthoDB" id="292502at2"/>
<dbReference type="AlphaFoldDB" id="A0A2C9CCD1"/>
<feature type="domain" description="Gingipain propeptide" evidence="4">
    <location>
        <begin position="44"/>
        <end position="248"/>
    </location>
</feature>
<dbReference type="Gene3D" id="2.60.40.3800">
    <property type="match status" value="1"/>
</dbReference>
<dbReference type="Proteomes" id="UP000221734">
    <property type="component" value="Chromosome Kuenenia_stuttgartiensis_MBR1"/>
</dbReference>
<dbReference type="EMBL" id="LT934425">
    <property type="protein sequence ID" value="SOH03366.1"/>
    <property type="molecule type" value="Genomic_DNA"/>
</dbReference>
<reference evidence="6" key="1">
    <citation type="submission" date="2017-10" db="EMBL/GenBank/DDBJ databases">
        <authorList>
            <person name="Frank J."/>
        </authorList>
    </citation>
    <scope>NUCLEOTIDE SEQUENCE [LARGE SCALE GENOMIC DNA]</scope>
</reference>
<feature type="transmembrane region" description="Helical" evidence="2">
    <location>
        <begin position="21"/>
        <end position="39"/>
    </location>
</feature>
<dbReference type="KEGG" id="kst:KSMBR1_0855"/>
<dbReference type="InterPro" id="IPR001769">
    <property type="entry name" value="Gingipain"/>
</dbReference>
<evidence type="ECO:0000313" key="6">
    <source>
        <dbReference type="Proteomes" id="UP000221734"/>
    </source>
</evidence>
<dbReference type="Gene3D" id="2.60.40.10">
    <property type="entry name" value="Immunoglobulins"/>
    <property type="match status" value="1"/>
</dbReference>
<sequence length="1084" mass="121412">MIRRWIVKIFFVRRNRSYYSLCMVIAPLVAILSFLMLWYTGLCNASVTLLPSDSRSIELEFTIDGFHTETLQHEGKTYQRICIQDTIQSAMPGEPQLPQCGTMVGLPVIHGVSLDILDAQYETLQGYNIYPAPKSGIEGENQDTFPSGSIKQTFFENQHIYTSNAFFPDTPVKMGNKGYLRDQPVAQVHFTPVQFNPVTGEVRIYRKIVARVSWKEGHLSPEKKTSMASPFFENLLKKKIINYHNIKRPVIAENSYRTPVQRKMDSSGAEVSPRLKITVKEEGMYTLTYNDLIDAGFDVDAIDPRTLTMTNKGEDVAIFIEGEEDGVFNTSDTIVFYGEEYTDIYTDKNVYWLTAGATSGVRMNIHDGATSGNAIVPDYFPATIHVEENTYYWQTMPEGEGQDHYFWGGKLTAPQTKELTLNIKNILSGPETAAIRVQLKGYTDVSKSDPDHHTKIYINDKEIDDQYWDGRIVFNHEATVSHEYLNNGKNTITVETVGDTGASVDQLLINWAEIDYLDTYVAENDELFFRAPSEGVYQFEVSSFTGSDMEAFDITDHNAVVRVINTNIVNDNKRYTLQFEGVAQSDTRFLALTLAQYKTPFAIEKDETSSWKSSDKGADYIIITHEDFYDNALALASHRIDDGLRVVTVKVGDIYDEFNDGIFSPQAIRDFLSYTYNNWQEPAPAYVVLIGDAYQDYNDNLASGTINYVPSQIIETDELGETPSDNWFVLVSGNDILPDMHIGRLCAQTIEQAEDIINKVIFYDQHPSEEDWAKNVLLVADDDQSSFESLSEEIIELLPDNYTAKRVYVGDYTANDDVAFNITQNINNGCFMVNYTGHGAVNMWGLNASTSIYTTDDIALLDNWYKLPVVTVANCLNGFFTGKSTQVSVAEEFQRLQDKGAIAVWAATALSYTSGHRLLMLSFYESVFTGSSYGLGEISTEAKLDAYSQSSYWSELVETFVLFGDPATRLHVVADDGIPVTPTPLPQECTISAIEAEPKKLVLKKGEEGEVLITITCETNGNTEGFEIKANIKKGKKIAKIANKTAVTDVDGQASFVITAKKKGKAVVVFSVNNIAEKIRVKIK</sequence>
<evidence type="ECO:0008006" key="7">
    <source>
        <dbReference type="Google" id="ProtNLM"/>
    </source>
</evidence>
<proteinExistence type="predicted"/>
<dbReference type="Pfam" id="PF01364">
    <property type="entry name" value="Peptidase_C25"/>
    <property type="match status" value="1"/>
</dbReference>
<dbReference type="InterPro" id="IPR012600">
    <property type="entry name" value="Propeptide_C25"/>
</dbReference>
<dbReference type="RefSeq" id="WP_099324216.1">
    <property type="nucleotide sequence ID" value="NZ_LT934425.1"/>
</dbReference>
<dbReference type="GO" id="GO:0004197">
    <property type="term" value="F:cysteine-type endopeptidase activity"/>
    <property type="evidence" value="ECO:0007669"/>
    <property type="project" value="InterPro"/>
</dbReference>
<dbReference type="InterPro" id="IPR038490">
    <property type="entry name" value="Gingipain_propep_sf"/>
</dbReference>
<dbReference type="Gene3D" id="3.40.50.1460">
    <property type="match status" value="1"/>
</dbReference>
<organism evidence="5 6">
    <name type="scientific">Kuenenia stuttgartiensis</name>
    <dbReference type="NCBI Taxonomy" id="174633"/>
    <lineage>
        <taxon>Bacteria</taxon>
        <taxon>Pseudomonadati</taxon>
        <taxon>Planctomycetota</taxon>
        <taxon>Candidatus Brocadiia</taxon>
        <taxon>Candidatus Brocadiales</taxon>
        <taxon>Candidatus Brocadiaceae</taxon>
        <taxon>Candidatus Kuenenia</taxon>
    </lineage>
</organism>
<protein>
    <recommendedName>
        <fullName evidence="7">Gingipain R</fullName>
    </recommendedName>
</protein>
<dbReference type="InterPro" id="IPR029031">
    <property type="entry name" value="Gingipain_N_sf"/>
</dbReference>
<keyword evidence="2" id="KW-0472">Membrane</keyword>
<gene>
    <name evidence="5" type="ORF">KSMBR1_0855</name>
</gene>
<dbReference type="InterPro" id="IPR029030">
    <property type="entry name" value="Caspase-like_dom_sf"/>
</dbReference>
<dbReference type="GO" id="GO:0006508">
    <property type="term" value="P:proteolysis"/>
    <property type="evidence" value="ECO:0007669"/>
    <property type="project" value="InterPro"/>
</dbReference>
<dbReference type="Pfam" id="PF08126">
    <property type="entry name" value="Propeptide_C25"/>
    <property type="match status" value="1"/>
</dbReference>
<keyword evidence="2" id="KW-1133">Transmembrane helix</keyword>
<accession>A0A2C9CCD1</accession>
<evidence type="ECO:0000259" key="3">
    <source>
        <dbReference type="Pfam" id="PF01364"/>
    </source>
</evidence>
<evidence type="ECO:0000256" key="1">
    <source>
        <dbReference type="ARBA" id="ARBA00022729"/>
    </source>
</evidence>